<gene>
    <name evidence="3" type="ORF">GKC33_01450</name>
    <name evidence="2" type="ORF">GKC34_00010</name>
</gene>
<proteinExistence type="predicted"/>
<dbReference type="EMBL" id="WKKX01000026">
    <property type="protein sequence ID" value="MSE07426.1"/>
    <property type="molecule type" value="Genomic_DNA"/>
</dbReference>
<feature type="transmembrane region" description="Helical" evidence="1">
    <location>
        <begin position="40"/>
        <end position="62"/>
    </location>
</feature>
<evidence type="ECO:0000313" key="4">
    <source>
        <dbReference type="Proteomes" id="UP000437575"/>
    </source>
</evidence>
<evidence type="ECO:0000313" key="2">
    <source>
        <dbReference type="EMBL" id="MSE04263.1"/>
    </source>
</evidence>
<feature type="transmembrane region" description="Helical" evidence="1">
    <location>
        <begin position="6"/>
        <end position="26"/>
    </location>
</feature>
<accession>A0A6A8LLZ3</accession>
<keyword evidence="1" id="KW-1133">Transmembrane helix</keyword>
<dbReference type="EMBL" id="WKKZ01000001">
    <property type="protein sequence ID" value="MSE04263.1"/>
    <property type="molecule type" value="Genomic_DNA"/>
</dbReference>
<reference evidence="4 5" key="1">
    <citation type="submission" date="2019-11" db="EMBL/GenBank/DDBJ databases">
        <title>Draft Genome Sequence of Plant Growth-Promoting Rhizosphere-Associated Bacteria.</title>
        <authorList>
            <person name="Vasilyev I.Y."/>
            <person name="Radchenko V."/>
            <person name="Ilnitskaya E.V."/>
        </authorList>
    </citation>
    <scope>NUCLEOTIDE SEQUENCE [LARGE SCALE GENOMIC DNA]</scope>
    <source>
        <strain evidence="3 5">VRA_01-1sq_f</strain>
        <strain evidence="2 4">VRA_1sq_f</strain>
    </source>
</reference>
<keyword evidence="1" id="KW-0812">Transmembrane</keyword>
<protein>
    <submittedName>
        <fullName evidence="2">Uncharacterized protein</fullName>
    </submittedName>
</protein>
<keyword evidence="1" id="KW-0472">Membrane</keyword>
<dbReference type="Proteomes" id="UP000467635">
    <property type="component" value="Unassembled WGS sequence"/>
</dbReference>
<organism evidence="2 4">
    <name type="scientific">Ligilactobacillus salivarius</name>
    <dbReference type="NCBI Taxonomy" id="1624"/>
    <lineage>
        <taxon>Bacteria</taxon>
        <taxon>Bacillati</taxon>
        <taxon>Bacillota</taxon>
        <taxon>Bacilli</taxon>
        <taxon>Lactobacillales</taxon>
        <taxon>Lactobacillaceae</taxon>
        <taxon>Ligilactobacillus</taxon>
    </lineage>
</organism>
<evidence type="ECO:0000313" key="5">
    <source>
        <dbReference type="Proteomes" id="UP000467635"/>
    </source>
</evidence>
<name>A0A6A8LLZ3_9LACO</name>
<evidence type="ECO:0000256" key="1">
    <source>
        <dbReference type="SAM" id="Phobius"/>
    </source>
</evidence>
<sequence length="100" mass="11142">MSENTVEIVLVFISSLCPGLICAAYLKKLLNSDVYHDRKYYLSVFGITSGAIISGFVIYKIIRVMYNMMTTYTESTGAGSTGLTTVAAILIIWFVIWKLK</sequence>
<dbReference type="AlphaFoldDB" id="A0A6A8LLZ3"/>
<comment type="caution">
    <text evidence="2">The sequence shown here is derived from an EMBL/GenBank/DDBJ whole genome shotgun (WGS) entry which is preliminary data.</text>
</comment>
<evidence type="ECO:0000313" key="3">
    <source>
        <dbReference type="EMBL" id="MSE07426.1"/>
    </source>
</evidence>
<feature type="transmembrane region" description="Helical" evidence="1">
    <location>
        <begin position="82"/>
        <end position="99"/>
    </location>
</feature>
<dbReference type="Proteomes" id="UP000437575">
    <property type="component" value="Unassembled WGS sequence"/>
</dbReference>